<evidence type="ECO:0000259" key="31">
    <source>
        <dbReference type="Pfam" id="PF17092"/>
    </source>
</evidence>
<keyword evidence="33" id="KW-1185">Reference proteome</keyword>
<evidence type="ECO:0000256" key="7">
    <source>
        <dbReference type="ARBA" id="ARBA00018638"/>
    </source>
</evidence>
<name>A0A1H4E8N5_9GAMM</name>
<evidence type="ECO:0000256" key="18">
    <source>
        <dbReference type="ARBA" id="ARBA00022984"/>
    </source>
</evidence>
<dbReference type="GO" id="GO:0006508">
    <property type="term" value="P:proteolysis"/>
    <property type="evidence" value="ECO:0007669"/>
    <property type="project" value="UniProtKB-KW"/>
</dbReference>
<dbReference type="InterPro" id="IPR012338">
    <property type="entry name" value="Beta-lactam/transpept-like"/>
</dbReference>
<dbReference type="SUPFAM" id="SSF53955">
    <property type="entry name" value="Lysozyme-like"/>
    <property type="match status" value="1"/>
</dbReference>
<evidence type="ECO:0000256" key="1">
    <source>
        <dbReference type="ARBA" id="ARBA00002624"/>
    </source>
</evidence>
<evidence type="ECO:0000256" key="15">
    <source>
        <dbReference type="ARBA" id="ARBA00022801"/>
    </source>
</evidence>
<comment type="catalytic activity">
    <reaction evidence="26">
        <text>[GlcNAc-(1-&gt;4)-Mur2Ac(oyl-L-Ala-gamma-D-Glu-L-Lys-D-Ala-D-Ala)](n)-di-trans,octa-cis-undecaprenyl diphosphate + beta-D-GlcNAc-(1-&gt;4)-Mur2Ac(oyl-L-Ala-gamma-D-Glu-L-Lys-D-Ala-D-Ala)-di-trans,octa-cis-undecaprenyl diphosphate = [GlcNAc-(1-&gt;4)-Mur2Ac(oyl-L-Ala-gamma-D-Glu-L-Lys-D-Ala-D-Ala)](n+1)-di-trans,octa-cis-undecaprenyl diphosphate + di-trans,octa-cis-undecaprenyl diphosphate + H(+)</text>
        <dbReference type="Rhea" id="RHEA:23708"/>
        <dbReference type="Rhea" id="RHEA-COMP:9602"/>
        <dbReference type="Rhea" id="RHEA-COMP:9603"/>
        <dbReference type="ChEBI" id="CHEBI:15378"/>
        <dbReference type="ChEBI" id="CHEBI:58405"/>
        <dbReference type="ChEBI" id="CHEBI:60033"/>
        <dbReference type="ChEBI" id="CHEBI:78435"/>
        <dbReference type="EC" id="2.4.99.28"/>
    </reaction>
</comment>
<evidence type="ECO:0000256" key="10">
    <source>
        <dbReference type="ARBA" id="ARBA00022645"/>
    </source>
</evidence>
<dbReference type="PANTHER" id="PTHR32282">
    <property type="entry name" value="BINDING PROTEIN TRANSPEPTIDASE, PUTATIVE-RELATED"/>
    <property type="match status" value="1"/>
</dbReference>
<feature type="domain" description="Glycosyl transferase family 51" evidence="30">
    <location>
        <begin position="59"/>
        <end position="233"/>
    </location>
</feature>
<evidence type="ECO:0000313" key="32">
    <source>
        <dbReference type="EMBL" id="SEA81266.1"/>
    </source>
</evidence>
<comment type="pathway">
    <text evidence="27">Glycan biosynthesis.</text>
</comment>
<feature type="compositionally biased region" description="Basic and acidic residues" evidence="28">
    <location>
        <begin position="847"/>
        <end position="858"/>
    </location>
</feature>
<evidence type="ECO:0000256" key="25">
    <source>
        <dbReference type="ARBA" id="ARBA00044770"/>
    </source>
</evidence>
<evidence type="ECO:0000259" key="29">
    <source>
        <dbReference type="Pfam" id="PF00905"/>
    </source>
</evidence>
<evidence type="ECO:0000256" key="17">
    <source>
        <dbReference type="ARBA" id="ARBA00022968"/>
    </source>
</evidence>
<dbReference type="GO" id="GO:0008360">
    <property type="term" value="P:regulation of cell shape"/>
    <property type="evidence" value="ECO:0007669"/>
    <property type="project" value="UniProtKB-KW"/>
</dbReference>
<dbReference type="GO" id="GO:0009252">
    <property type="term" value="P:peptidoglycan biosynthetic process"/>
    <property type="evidence" value="ECO:0007669"/>
    <property type="project" value="UniProtKB-UniPathway"/>
</dbReference>
<feature type="compositionally biased region" description="Basic and acidic residues" evidence="28">
    <location>
        <begin position="633"/>
        <end position="652"/>
    </location>
</feature>
<dbReference type="InterPro" id="IPR001460">
    <property type="entry name" value="PCN-bd_Tpept"/>
</dbReference>
<evidence type="ECO:0000256" key="27">
    <source>
        <dbReference type="ARBA" id="ARBA00060592"/>
    </source>
</evidence>
<dbReference type="GO" id="GO:0046677">
    <property type="term" value="P:response to antibiotic"/>
    <property type="evidence" value="ECO:0007669"/>
    <property type="project" value="UniProtKB-KW"/>
</dbReference>
<keyword evidence="15" id="KW-0378">Hydrolase</keyword>
<dbReference type="InterPro" id="IPR036950">
    <property type="entry name" value="PBP_transglycosylase"/>
</dbReference>
<evidence type="ECO:0000256" key="5">
    <source>
        <dbReference type="ARBA" id="ARBA00007739"/>
    </source>
</evidence>
<dbReference type="NCBIfam" id="TIGR02074">
    <property type="entry name" value="PBP_1a_fam"/>
    <property type="match status" value="1"/>
</dbReference>
<evidence type="ECO:0000256" key="9">
    <source>
        <dbReference type="ARBA" id="ARBA00022519"/>
    </source>
</evidence>
<keyword evidence="19" id="KW-1133">Transmembrane helix</keyword>
<comment type="pathway">
    <text evidence="3">Cell wall biogenesis; peptidoglycan biosynthesis.</text>
</comment>
<feature type="domain" description="Penicillin-binding protein transpeptidase" evidence="29">
    <location>
        <begin position="432"/>
        <end position="607"/>
    </location>
</feature>
<evidence type="ECO:0000256" key="3">
    <source>
        <dbReference type="ARBA" id="ARBA00004752"/>
    </source>
</evidence>
<evidence type="ECO:0000256" key="28">
    <source>
        <dbReference type="SAM" id="MobiDB-lite"/>
    </source>
</evidence>
<evidence type="ECO:0000256" key="8">
    <source>
        <dbReference type="ARBA" id="ARBA00022475"/>
    </source>
</evidence>
<dbReference type="GO" id="GO:0005886">
    <property type="term" value="C:plasma membrane"/>
    <property type="evidence" value="ECO:0007669"/>
    <property type="project" value="UniProtKB-SubCell"/>
</dbReference>
<keyword evidence="11" id="KW-0645">Protease</keyword>
<evidence type="ECO:0000256" key="6">
    <source>
        <dbReference type="ARBA" id="ARBA00012448"/>
    </source>
</evidence>
<comment type="similarity">
    <text evidence="4">In the C-terminal section; belongs to the transpeptidase family.</text>
</comment>
<keyword evidence="14" id="KW-0812">Transmembrane</keyword>
<keyword evidence="22" id="KW-0511">Multifunctional enzyme</keyword>
<dbReference type="Gene3D" id="1.10.3810.10">
    <property type="entry name" value="Biosynthetic peptidoglycan transglycosylase-like"/>
    <property type="match status" value="1"/>
</dbReference>
<dbReference type="PANTHER" id="PTHR32282:SF27">
    <property type="entry name" value="PENICILLIN-BINDING PROTEIN 1A"/>
    <property type="match status" value="1"/>
</dbReference>
<keyword evidence="21" id="KW-0046">Antibiotic resistance</keyword>
<dbReference type="AlphaFoldDB" id="A0A1H4E8N5"/>
<keyword evidence="17" id="KW-0735">Signal-anchor</keyword>
<dbReference type="SUPFAM" id="SSF56601">
    <property type="entry name" value="beta-lactamase/transpeptidase-like"/>
    <property type="match status" value="1"/>
</dbReference>
<evidence type="ECO:0000256" key="4">
    <source>
        <dbReference type="ARBA" id="ARBA00007090"/>
    </source>
</evidence>
<dbReference type="InterPro" id="IPR001264">
    <property type="entry name" value="Glyco_trans_51"/>
</dbReference>
<keyword evidence="8" id="KW-1003">Cell membrane</keyword>
<evidence type="ECO:0000259" key="30">
    <source>
        <dbReference type="Pfam" id="PF00912"/>
    </source>
</evidence>
<feature type="domain" description="Penicillin-binding protein OB-like" evidence="31">
    <location>
        <begin position="321"/>
        <end position="430"/>
    </location>
</feature>
<comment type="similarity">
    <text evidence="5">In the N-terminal section; belongs to the glycosyltransferase 51 family.</text>
</comment>
<keyword evidence="20" id="KW-0472">Membrane</keyword>
<evidence type="ECO:0000256" key="13">
    <source>
        <dbReference type="ARBA" id="ARBA00022679"/>
    </source>
</evidence>
<dbReference type="Pfam" id="PF17092">
    <property type="entry name" value="PCB_OB"/>
    <property type="match status" value="1"/>
</dbReference>
<evidence type="ECO:0000256" key="11">
    <source>
        <dbReference type="ARBA" id="ARBA00022670"/>
    </source>
</evidence>
<evidence type="ECO:0000313" key="33">
    <source>
        <dbReference type="Proteomes" id="UP000199397"/>
    </source>
</evidence>
<evidence type="ECO:0000256" key="2">
    <source>
        <dbReference type="ARBA" id="ARBA00004249"/>
    </source>
</evidence>
<feature type="region of interest" description="Disordered" evidence="28">
    <location>
        <begin position="705"/>
        <end position="724"/>
    </location>
</feature>
<dbReference type="UniPathway" id="UPA00219"/>
<evidence type="ECO:0000256" key="16">
    <source>
        <dbReference type="ARBA" id="ARBA00022960"/>
    </source>
</evidence>
<comment type="catalytic activity">
    <reaction evidence="24">
        <text>Preferential cleavage: (Ac)2-L-Lys-D-Ala-|-D-Ala. Also transpeptidation of peptidyl-alanyl moieties that are N-acyl substituents of D-alanine.</text>
        <dbReference type="EC" id="3.4.16.4"/>
    </reaction>
</comment>
<dbReference type="GO" id="GO:0008955">
    <property type="term" value="F:peptidoglycan glycosyltransferase activity"/>
    <property type="evidence" value="ECO:0007669"/>
    <property type="project" value="UniProtKB-EC"/>
</dbReference>
<evidence type="ECO:0000256" key="14">
    <source>
        <dbReference type="ARBA" id="ARBA00022692"/>
    </source>
</evidence>
<dbReference type="Proteomes" id="UP000199397">
    <property type="component" value="Unassembled WGS sequence"/>
</dbReference>
<dbReference type="GO" id="GO:0008658">
    <property type="term" value="F:penicillin binding"/>
    <property type="evidence" value="ECO:0007669"/>
    <property type="project" value="InterPro"/>
</dbReference>
<feature type="region of interest" description="Disordered" evidence="28">
    <location>
        <begin position="630"/>
        <end position="655"/>
    </location>
</feature>
<feature type="region of interest" description="Disordered" evidence="28">
    <location>
        <begin position="795"/>
        <end position="858"/>
    </location>
</feature>
<dbReference type="InterPro" id="IPR031376">
    <property type="entry name" value="PCB_OB"/>
</dbReference>
<dbReference type="Pfam" id="PF00912">
    <property type="entry name" value="Transgly"/>
    <property type="match status" value="1"/>
</dbReference>
<dbReference type="STRING" id="525918.SAMN05660964_02507"/>
<protein>
    <recommendedName>
        <fullName evidence="7">Penicillin-binding protein 1A</fullName>
        <ecNumber evidence="25">2.4.99.28</ecNumber>
        <ecNumber evidence="6">3.4.16.4</ecNumber>
    </recommendedName>
</protein>
<keyword evidence="10" id="KW-0121">Carboxypeptidase</keyword>
<dbReference type="InterPro" id="IPR023346">
    <property type="entry name" value="Lysozyme-like_dom_sf"/>
</dbReference>
<comment type="subcellular location">
    <subcellularLocation>
        <location evidence="2">Cell inner membrane</location>
        <topology evidence="2">Single-pass type II membrane protein</topology>
    </subcellularLocation>
</comment>
<evidence type="ECO:0000256" key="19">
    <source>
        <dbReference type="ARBA" id="ARBA00022989"/>
    </source>
</evidence>
<keyword evidence="16" id="KW-0133">Cell shape</keyword>
<dbReference type="GO" id="GO:0071555">
    <property type="term" value="P:cell wall organization"/>
    <property type="evidence" value="ECO:0007669"/>
    <property type="project" value="UniProtKB-KW"/>
</dbReference>
<keyword evidence="18" id="KW-0573">Peptidoglycan synthesis</keyword>
<keyword evidence="9" id="KW-0997">Cell inner membrane</keyword>
<dbReference type="EC" id="2.4.99.28" evidence="25"/>
<evidence type="ECO:0000256" key="24">
    <source>
        <dbReference type="ARBA" id="ARBA00034000"/>
    </source>
</evidence>
<dbReference type="FunFam" id="1.10.3810.10:FF:000003">
    <property type="entry name" value="Penicillin-binding protein 1a"/>
    <property type="match status" value="1"/>
</dbReference>
<reference evidence="32 33" key="1">
    <citation type="submission" date="2016-10" db="EMBL/GenBank/DDBJ databases">
        <authorList>
            <person name="de Groot N.N."/>
        </authorList>
    </citation>
    <scope>NUCLEOTIDE SEQUENCE [LARGE SCALE GENOMIC DNA]</scope>
    <source>
        <strain evidence="32 33">DSM 21228</strain>
    </source>
</reference>
<dbReference type="OrthoDB" id="9766909at2"/>
<evidence type="ECO:0000256" key="22">
    <source>
        <dbReference type="ARBA" id="ARBA00023268"/>
    </source>
</evidence>
<sequence length="858" mass="95175">MRFIYKFFQLVLGAFFALLTLGALGLFALYSHYSPQLPDEAELRKIDIQVPLRIYTRDGELLAEYGEHRSRPVKLGDVPEKLKLAFLDIEDARFYDHQGVDIKGVLRALRSVASTGSASQGASTITMQLARNSFLDSGKNLERKLKETLLAIKMEQTLSKSQILELYLNKIYLGNRAYGIASAAETYYGKTLDELTLAQSAMIAGLPKAPSRYNPLANPERAMIRRNYILKRMLELQHITPLEYQTALNEPNTAKRHKTELDADAPYLAEMVRADIVKRFGEENAYTQGYHVYTTLNSDIQKEAAESLRKSLLAYDQRHGYRGPEDKLVLSDLKTEDEMRDKLSSYPVLGELYPALVLTADASAAELLVGETRVTLTFEAVKWAREFKSEDRRGAAPKRVSDVLKAGDVVRVRQTDKEKNTWVLSQVPTVGGALVSLDPSDGAVRAVMGGFDFQHSKFNRATQAMRQPGSSFKPIVYAAALAKGFTPASIVNDAPIDIPGSTWKPENFGGRYIGPTTLREALSKSRNLVSIRLLRSIGVNYAIDFATEFGFPRENLPPNLTLALGTAMTTPMEMATAYAVFANGGYKVDSYFITKIEDRNHKVLFEETSPRVCAGETDVCVIEKQTDQPADAYEGKDGKNTAGADKSDKKSVDSVASDKPIWETAAVERPKIGENGAYPAAKRILDNRTHYQIVSMMQDVTQSGTAARAGRSLNRKDIAGKTGTTNDQKDAWFCGFSPNVVTVAWVGFDDMSKLGEGETATNVALPMWIDFMHRVLKGEPSKEWEKPVDLKEADLDLNTEDKPRRRSTARAENSGVGFQYKSERDIAPRQVAPTSGSAPRAPAPQRTPERVEIPEQLF</sequence>
<comment type="function">
    <text evidence="1">Cell wall formation. Synthesis of cross-linked peptidoglycan from the lipid intermediates. The enzyme has a penicillin-insensitive transglycosylase N-terminal domain (formation of linear glycan strands) and a penicillin-sensitive transpeptidase C-terminal domain (cross-linking of the peptide subunits).</text>
</comment>
<dbReference type="Pfam" id="PF00905">
    <property type="entry name" value="Transpeptidase"/>
    <property type="match status" value="1"/>
</dbReference>
<organism evidence="32 33">
    <name type="scientific">Thiothrix caldifontis</name>
    <dbReference type="NCBI Taxonomy" id="525918"/>
    <lineage>
        <taxon>Bacteria</taxon>
        <taxon>Pseudomonadati</taxon>
        <taxon>Pseudomonadota</taxon>
        <taxon>Gammaproteobacteria</taxon>
        <taxon>Thiotrichales</taxon>
        <taxon>Thiotrichaceae</taxon>
        <taxon>Thiothrix</taxon>
    </lineage>
</organism>
<keyword evidence="23" id="KW-0961">Cell wall biogenesis/degradation</keyword>
<dbReference type="EMBL" id="FNQP01000014">
    <property type="protein sequence ID" value="SEA81266.1"/>
    <property type="molecule type" value="Genomic_DNA"/>
</dbReference>
<gene>
    <name evidence="32" type="ORF">SAMN05660964_02507</name>
</gene>
<proteinExistence type="inferred from homology"/>
<keyword evidence="13" id="KW-0808">Transferase</keyword>
<dbReference type="InterPro" id="IPR050396">
    <property type="entry name" value="Glycosyltr_51/Transpeptidase"/>
</dbReference>
<evidence type="ECO:0000256" key="20">
    <source>
        <dbReference type="ARBA" id="ARBA00023136"/>
    </source>
</evidence>
<evidence type="ECO:0000256" key="23">
    <source>
        <dbReference type="ARBA" id="ARBA00023316"/>
    </source>
</evidence>
<evidence type="ECO:0000256" key="21">
    <source>
        <dbReference type="ARBA" id="ARBA00023251"/>
    </source>
</evidence>
<dbReference type="GO" id="GO:0009002">
    <property type="term" value="F:serine-type D-Ala-D-Ala carboxypeptidase activity"/>
    <property type="evidence" value="ECO:0007669"/>
    <property type="project" value="UniProtKB-EC"/>
</dbReference>
<dbReference type="EC" id="3.4.16.4" evidence="6"/>
<evidence type="ECO:0000256" key="26">
    <source>
        <dbReference type="ARBA" id="ARBA00049902"/>
    </source>
</evidence>
<accession>A0A1H4E8N5</accession>
<evidence type="ECO:0000256" key="12">
    <source>
        <dbReference type="ARBA" id="ARBA00022676"/>
    </source>
</evidence>
<dbReference type="Gene3D" id="3.40.710.10">
    <property type="entry name" value="DD-peptidase/beta-lactamase superfamily"/>
    <property type="match status" value="2"/>
</dbReference>
<keyword evidence="12" id="KW-0328">Glycosyltransferase</keyword>
<dbReference type="GO" id="GO:0030288">
    <property type="term" value="C:outer membrane-bounded periplasmic space"/>
    <property type="evidence" value="ECO:0007669"/>
    <property type="project" value="TreeGrafter"/>
</dbReference>